<keyword evidence="1" id="KW-0812">Transmembrane</keyword>
<evidence type="ECO:0000313" key="2">
    <source>
        <dbReference type="EMBL" id="THE13419.1"/>
    </source>
</evidence>
<dbReference type="EMBL" id="SLUB01000009">
    <property type="protein sequence ID" value="THE13419.1"/>
    <property type="molecule type" value="Genomic_DNA"/>
</dbReference>
<dbReference type="Proteomes" id="UP000306477">
    <property type="component" value="Unassembled WGS sequence"/>
</dbReference>
<keyword evidence="3" id="KW-1185">Reference proteome</keyword>
<proteinExistence type="predicted"/>
<organism evidence="2 3">
    <name type="scientific">Bacillus timonensis</name>
    <dbReference type="NCBI Taxonomy" id="1033734"/>
    <lineage>
        <taxon>Bacteria</taxon>
        <taxon>Bacillati</taxon>
        <taxon>Bacillota</taxon>
        <taxon>Bacilli</taxon>
        <taxon>Bacillales</taxon>
        <taxon>Bacillaceae</taxon>
        <taxon>Bacillus</taxon>
    </lineage>
</organism>
<dbReference type="AlphaFoldDB" id="A0A4S3PUG8"/>
<comment type="caution">
    <text evidence="2">The sequence shown here is derived from an EMBL/GenBank/DDBJ whole genome shotgun (WGS) entry which is preliminary data.</text>
</comment>
<feature type="transmembrane region" description="Helical" evidence="1">
    <location>
        <begin position="12"/>
        <end position="31"/>
    </location>
</feature>
<protein>
    <submittedName>
        <fullName evidence="2">Uncharacterized protein</fullName>
    </submittedName>
</protein>
<name>A0A4S3PUG8_9BACI</name>
<accession>A0A4S3PUG8</accession>
<keyword evidence="1" id="KW-0472">Membrane</keyword>
<evidence type="ECO:0000256" key="1">
    <source>
        <dbReference type="SAM" id="Phobius"/>
    </source>
</evidence>
<keyword evidence="1" id="KW-1133">Transmembrane helix</keyword>
<dbReference type="OrthoDB" id="2873814at2"/>
<reference evidence="2 3" key="1">
    <citation type="journal article" date="2019" name="Indoor Air">
        <title>Impacts of indoor surface finishes on bacterial viability.</title>
        <authorList>
            <person name="Hu J."/>
            <person name="Maamar S.B."/>
            <person name="Glawe A.J."/>
            <person name="Gottel N."/>
            <person name="Gilbert J.A."/>
            <person name="Hartmann E.M."/>
        </authorList>
    </citation>
    <scope>NUCLEOTIDE SEQUENCE [LARGE SCALE GENOMIC DNA]</scope>
    <source>
        <strain evidence="2 3">AF060A6</strain>
    </source>
</reference>
<sequence>MLIDFLLLDPEVYTQMALNVSVCIGLMLLLLSTQRVQIGFSSPLSNFTDTKISECKKFDGNRSLLIQYFITRRITKSIRNKIYTSDDSESVVSFYLNS</sequence>
<dbReference type="RefSeq" id="WP_136378957.1">
    <property type="nucleotide sequence ID" value="NZ_SLUB01000009.1"/>
</dbReference>
<gene>
    <name evidence="2" type="ORF">E1I69_07330</name>
</gene>
<evidence type="ECO:0000313" key="3">
    <source>
        <dbReference type="Proteomes" id="UP000306477"/>
    </source>
</evidence>